<accession>A0A1H9YP41</accession>
<evidence type="ECO:0000256" key="3">
    <source>
        <dbReference type="ARBA" id="ARBA00022723"/>
    </source>
</evidence>
<dbReference type="GO" id="GO:0016887">
    <property type="term" value="F:ATP hydrolysis activity"/>
    <property type="evidence" value="ECO:0007669"/>
    <property type="project" value="UniProtKB-UniRule"/>
</dbReference>
<evidence type="ECO:0000256" key="8">
    <source>
        <dbReference type="ARBA" id="ARBA00024036"/>
    </source>
</evidence>
<dbReference type="HAMAP" id="MF_02040">
    <property type="entry name" value="Mrp_NBP35"/>
    <property type="match status" value="1"/>
</dbReference>
<dbReference type="PROSITE" id="PS01215">
    <property type="entry name" value="MRP"/>
    <property type="match status" value="1"/>
</dbReference>
<dbReference type="InterPro" id="IPR033756">
    <property type="entry name" value="YlxH/NBP35"/>
</dbReference>
<dbReference type="Gene3D" id="3.40.50.300">
    <property type="entry name" value="P-loop containing nucleotide triphosphate hydrolases"/>
    <property type="match status" value="1"/>
</dbReference>
<organism evidence="11 12">
    <name type="scientific">Marinobacter segnicrescens</name>
    <dbReference type="NCBI Taxonomy" id="430453"/>
    <lineage>
        <taxon>Bacteria</taxon>
        <taxon>Pseudomonadati</taxon>
        <taxon>Pseudomonadota</taxon>
        <taxon>Gammaproteobacteria</taxon>
        <taxon>Pseudomonadales</taxon>
        <taxon>Marinobacteraceae</taxon>
        <taxon>Marinobacter</taxon>
    </lineage>
</organism>
<evidence type="ECO:0000256" key="9">
    <source>
        <dbReference type="HAMAP-Rule" id="MF_02040"/>
    </source>
</evidence>
<name>A0A1H9YP41_9GAMM</name>
<evidence type="ECO:0000313" key="11">
    <source>
        <dbReference type="EMBL" id="SES70799.1"/>
    </source>
</evidence>
<gene>
    <name evidence="11" type="ORF">SAMN04487962_101268</name>
</gene>
<protein>
    <recommendedName>
        <fullName evidence="9">Iron-sulfur cluster carrier protein</fullName>
    </recommendedName>
</protein>
<keyword evidence="7 9" id="KW-0411">Iron-sulfur</keyword>
<evidence type="ECO:0000259" key="10">
    <source>
        <dbReference type="Pfam" id="PF01883"/>
    </source>
</evidence>
<evidence type="ECO:0000256" key="6">
    <source>
        <dbReference type="ARBA" id="ARBA00023004"/>
    </source>
</evidence>
<comment type="similarity">
    <text evidence="8 9">Belongs to the Mrp/NBP35 ATP-binding proteins family.</text>
</comment>
<dbReference type="Proteomes" id="UP000198762">
    <property type="component" value="Unassembled WGS sequence"/>
</dbReference>
<dbReference type="GO" id="GO:0051539">
    <property type="term" value="F:4 iron, 4 sulfur cluster binding"/>
    <property type="evidence" value="ECO:0007669"/>
    <property type="project" value="TreeGrafter"/>
</dbReference>
<dbReference type="InterPro" id="IPR027417">
    <property type="entry name" value="P-loop_NTPase"/>
</dbReference>
<dbReference type="NCBIfam" id="NF008669">
    <property type="entry name" value="PRK11670.1"/>
    <property type="match status" value="1"/>
</dbReference>
<evidence type="ECO:0000256" key="2">
    <source>
        <dbReference type="ARBA" id="ARBA00008205"/>
    </source>
</evidence>
<keyword evidence="9" id="KW-0378">Hydrolase</keyword>
<dbReference type="InterPro" id="IPR019591">
    <property type="entry name" value="Mrp/NBP35_ATP-bd"/>
</dbReference>
<dbReference type="InterPro" id="IPR034904">
    <property type="entry name" value="FSCA_dom_sf"/>
</dbReference>
<keyword evidence="12" id="KW-1185">Reference proteome</keyword>
<dbReference type="InterPro" id="IPR002744">
    <property type="entry name" value="MIP18-like"/>
</dbReference>
<dbReference type="CDD" id="cd02037">
    <property type="entry name" value="Mrp_NBP35"/>
    <property type="match status" value="1"/>
</dbReference>
<dbReference type="InterPro" id="IPR044304">
    <property type="entry name" value="NUBPL-like"/>
</dbReference>
<proteinExistence type="inferred from homology"/>
<evidence type="ECO:0000256" key="7">
    <source>
        <dbReference type="ARBA" id="ARBA00023014"/>
    </source>
</evidence>
<dbReference type="SUPFAM" id="SSF117916">
    <property type="entry name" value="Fe-S cluster assembly (FSCA) domain-like"/>
    <property type="match status" value="1"/>
</dbReference>
<reference evidence="12" key="1">
    <citation type="submission" date="2016-10" db="EMBL/GenBank/DDBJ databases">
        <authorList>
            <person name="Varghese N."/>
            <person name="Submissions S."/>
        </authorList>
    </citation>
    <scope>NUCLEOTIDE SEQUENCE [LARGE SCALE GENOMIC DNA]</scope>
    <source>
        <strain evidence="12">CGMCC 1.6489</strain>
    </source>
</reference>
<dbReference type="SUPFAM" id="SSF52540">
    <property type="entry name" value="P-loop containing nucleoside triphosphate hydrolases"/>
    <property type="match status" value="1"/>
</dbReference>
<comment type="similarity">
    <text evidence="2">In the C-terminal section; belongs to the Mrp/NBP35 ATP-binding proteins family.</text>
</comment>
<dbReference type="GO" id="GO:0005524">
    <property type="term" value="F:ATP binding"/>
    <property type="evidence" value="ECO:0007669"/>
    <property type="project" value="UniProtKB-UniRule"/>
</dbReference>
<dbReference type="AlphaFoldDB" id="A0A1H9YP41"/>
<dbReference type="EMBL" id="FOHZ01000001">
    <property type="protein sequence ID" value="SES70799.1"/>
    <property type="molecule type" value="Genomic_DNA"/>
</dbReference>
<comment type="similarity">
    <text evidence="1">In the N-terminal section; belongs to the MIP18 family.</text>
</comment>
<feature type="domain" description="MIP18 family-like" evidence="10">
    <location>
        <begin position="6"/>
        <end position="77"/>
    </location>
</feature>
<keyword evidence="6 9" id="KW-0408">Iron</keyword>
<dbReference type="FunFam" id="3.40.50.300:FF:000418">
    <property type="entry name" value="Iron-sulfur cluster carrier protein"/>
    <property type="match status" value="1"/>
</dbReference>
<dbReference type="GO" id="GO:0046872">
    <property type="term" value="F:metal ion binding"/>
    <property type="evidence" value="ECO:0007669"/>
    <property type="project" value="UniProtKB-KW"/>
</dbReference>
<feature type="binding site" evidence="9">
    <location>
        <begin position="108"/>
        <end position="115"/>
    </location>
    <ligand>
        <name>ATP</name>
        <dbReference type="ChEBI" id="CHEBI:30616"/>
    </ligand>
</feature>
<dbReference type="GO" id="GO:0140663">
    <property type="term" value="F:ATP-dependent FeS chaperone activity"/>
    <property type="evidence" value="ECO:0007669"/>
    <property type="project" value="InterPro"/>
</dbReference>
<dbReference type="InterPro" id="IPR000808">
    <property type="entry name" value="Mrp-like_CS"/>
</dbReference>
<dbReference type="GO" id="GO:0005829">
    <property type="term" value="C:cytosol"/>
    <property type="evidence" value="ECO:0007669"/>
    <property type="project" value="TreeGrafter"/>
</dbReference>
<dbReference type="Pfam" id="PF10609">
    <property type="entry name" value="ParA"/>
    <property type="match status" value="1"/>
</dbReference>
<dbReference type="Pfam" id="PF01883">
    <property type="entry name" value="FeS_assembly_P"/>
    <property type="match status" value="1"/>
</dbReference>
<keyword evidence="4 9" id="KW-0547">Nucleotide-binding</keyword>
<comment type="subunit">
    <text evidence="9">Homodimer.</text>
</comment>
<keyword evidence="3 9" id="KW-0479">Metal-binding</keyword>
<dbReference type="RefSeq" id="WP_091848418.1">
    <property type="nucleotide sequence ID" value="NZ_FOHZ01000001.1"/>
</dbReference>
<sequence length="366" mass="39021">MAEISRAALEAAVREYRDPYLDKDLYELDAVKGLDVDAQGRVSLSVQLPYASAGIAGALRQIVSNSLENVDGVTGAELAVSQKIHAHKAQRDLESMGGVKNIIAVASGKGGVGKSTTAVNLALALSAEGARVGILDADIYGPSVGMMLGIPEGQRPKTEGNKYFLPVEAHGIQAMSMAFLVTDKTPMVWRGPMVSGAVQQLLTQTLWNDLDYLVVDMPPGTGDIQLTLAQKVPVTGAVIVTTPQDIALLDCKKGIEMFRKVDIPVLGVVENMSIHICSNCGHQEPLFGEGGGERVAEDYQTELLGQLPLHLTIREQTDGGRPTVVAEPDSEVARRYRDIARRLSAGLSTRARNDSAPIPSISISDD</sequence>
<comment type="function">
    <text evidence="9">Binds and transfers iron-sulfur (Fe-S) clusters to target apoproteins. Can hydrolyze ATP.</text>
</comment>
<evidence type="ECO:0000256" key="5">
    <source>
        <dbReference type="ARBA" id="ARBA00022840"/>
    </source>
</evidence>
<dbReference type="PANTHER" id="PTHR42961">
    <property type="entry name" value="IRON-SULFUR PROTEIN NUBPL"/>
    <property type="match status" value="1"/>
</dbReference>
<dbReference type="OrthoDB" id="9809679at2"/>
<evidence type="ECO:0000256" key="4">
    <source>
        <dbReference type="ARBA" id="ARBA00022741"/>
    </source>
</evidence>
<evidence type="ECO:0000313" key="12">
    <source>
        <dbReference type="Proteomes" id="UP000198762"/>
    </source>
</evidence>
<dbReference type="Gene3D" id="3.30.300.130">
    <property type="entry name" value="Fe-S cluster assembly (FSCA)"/>
    <property type="match status" value="1"/>
</dbReference>
<keyword evidence="5 9" id="KW-0067">ATP-binding</keyword>
<evidence type="ECO:0000256" key="1">
    <source>
        <dbReference type="ARBA" id="ARBA00007352"/>
    </source>
</evidence>
<dbReference type="STRING" id="430453.SAMN04487962_101268"/>
<dbReference type="GO" id="GO:0016226">
    <property type="term" value="P:iron-sulfur cluster assembly"/>
    <property type="evidence" value="ECO:0007669"/>
    <property type="project" value="InterPro"/>
</dbReference>
<dbReference type="PANTHER" id="PTHR42961:SF2">
    <property type="entry name" value="IRON-SULFUR PROTEIN NUBPL"/>
    <property type="match status" value="1"/>
</dbReference>